<protein>
    <submittedName>
        <fullName evidence="1">Uncharacterized protein</fullName>
    </submittedName>
</protein>
<evidence type="ECO:0000313" key="1">
    <source>
        <dbReference type="EMBL" id="QQO97456.1"/>
    </source>
</evidence>
<keyword evidence="2" id="KW-1185">Reference proteome</keyword>
<reference evidence="1" key="1">
    <citation type="submission" date="2020-07" db="EMBL/GenBank/DDBJ databases">
        <title>Highly diverse flavobacterial phages as mortality factor during North Sea spring blooms.</title>
        <authorList>
            <person name="Bartlau N."/>
            <person name="Wichels A."/>
            <person name="Krohne G."/>
            <person name="Adriaenssens E.M."/>
            <person name="Heins A."/>
            <person name="Fuchs B.M."/>
            <person name="Amann R."/>
            <person name="Moraru C."/>
        </authorList>
    </citation>
    <scope>NUCLEOTIDE SEQUENCE</scope>
</reference>
<accession>A0A8E4UY95</accession>
<organism evidence="1 2">
    <name type="scientific">Maribacter phage Molly_1</name>
    <dbReference type="NCBI Taxonomy" id="2745685"/>
    <lineage>
        <taxon>Viruses</taxon>
        <taxon>Duplodnaviria</taxon>
        <taxon>Heunggongvirae</taxon>
        <taxon>Uroviricota</taxon>
        <taxon>Caudoviricetes</taxon>
        <taxon>Molycolviridae</taxon>
        <taxon>Mollyvirus</taxon>
        <taxon>Mollyvirus molly</taxon>
    </lineage>
</organism>
<proteinExistence type="predicted"/>
<sequence length="69" mass="7656">MIIAIETLTGIGEIKDTLGKTDLTKDETVTSVVVLPILKPTNTHIKILKRQFPKANIKAEGVLIWKIMD</sequence>
<evidence type="ECO:0000313" key="2">
    <source>
        <dbReference type="Proteomes" id="UP000693768"/>
    </source>
</evidence>
<name>A0A8E4UY95_9CAUD</name>
<dbReference type="Proteomes" id="UP000693768">
    <property type="component" value="Segment"/>
</dbReference>
<gene>
    <name evidence="1" type="ORF">Molly1_160</name>
</gene>
<dbReference type="EMBL" id="MT732451">
    <property type="protein sequence ID" value="QQO97456.1"/>
    <property type="molecule type" value="Genomic_DNA"/>
</dbReference>